<dbReference type="AlphaFoldDB" id="A0A6S7HJE4"/>
<dbReference type="EMBL" id="CACRXK020004728">
    <property type="protein sequence ID" value="CAB4003797.1"/>
    <property type="molecule type" value="Genomic_DNA"/>
</dbReference>
<dbReference type="OrthoDB" id="8194935at2759"/>
<dbReference type="InterPro" id="IPR040676">
    <property type="entry name" value="DUF5641"/>
</dbReference>
<keyword evidence="2" id="KW-1185">Reference proteome</keyword>
<dbReference type="Proteomes" id="UP001152795">
    <property type="component" value="Unassembled WGS sequence"/>
</dbReference>
<name>A0A6S7HJE4_PARCT</name>
<dbReference type="PANTHER" id="PTHR47331:SF1">
    <property type="entry name" value="GAG-LIKE PROTEIN"/>
    <property type="match status" value="1"/>
</dbReference>
<dbReference type="Pfam" id="PF05380">
    <property type="entry name" value="Peptidase_A17"/>
    <property type="match status" value="1"/>
</dbReference>
<dbReference type="Pfam" id="PF18701">
    <property type="entry name" value="DUF5641"/>
    <property type="match status" value="1"/>
</dbReference>
<sequence length="795" mass="92520">METRGATQRVTNTTLDKEGVFNKRLNKLRRYIASYRGYLTRLYRETDELMQNYDNYKEVIKKREDLDKGFANFKEASDNCGRFLIKDEEKEALASQLDTEIRRYQEFKIRYSDWLRKFTRRENRSSETVKTARRKGELLERQQKLEAEIYERKLKTEMAKLELKGEIIDARAEVEKCAIESQYSVDDGDFGRDADERLPDLERQTIQQTMERFLGSSWTEKQVEEFPTPSRSNPPPITSARNDVGIHPEIQRLLERQSQVIEGQNTTVEKLTSSPDLPKREFLCFDGNPTTRQRITRPEPRYPDKKRRGLEVELKKELDDKEIDHLIETVNHNFYVDDCLKSGDLILRNLEKSRIDRALGVHWDIDNDTFGYKVGKLTSIYDPLGIAAPLLLPAKKILQDLCRNLIGWDEIIPPELSVNWEKWIDNLPGLERLAIPRCLKPETLGRLSSIQLHYFADASEIGYGAVSYLRLVDVSGSIHCVLLMGKSRVAPLKLLTIPRLELSAATVAVKLHKFISYELELPIHDTVFWTDSTIVIQYIRNEARRFQTFTANRLALIHEISTPNQWRHVPSEWNPADSASLLRVILPQKHQGTHQVLAIIDKDSGFCKKQESLQKNQHVRHDNGTNFKAASHADQLVNDETLATILAEVEKILNDRPLTRLSDDPNDLEPLTPNKLLLLRPNPCYQPVEFGETTSYNKKWKQAQYLASIFWKRWIKEYLPTLQERQKWLRPRRNVVPGDLVLVVQENVQRGRWPKAIVEEVFPDEYGHVRHVIIRTETARLRRDVRKLCLLESAI</sequence>
<evidence type="ECO:0000313" key="2">
    <source>
        <dbReference type="Proteomes" id="UP001152795"/>
    </source>
</evidence>
<comment type="caution">
    <text evidence="1">The sequence shown here is derived from an EMBL/GenBank/DDBJ whole genome shotgun (WGS) entry which is preliminary data.</text>
</comment>
<accession>A0A6S7HJE4</accession>
<evidence type="ECO:0000313" key="1">
    <source>
        <dbReference type="EMBL" id="CAB4003797.1"/>
    </source>
</evidence>
<organism evidence="1 2">
    <name type="scientific">Paramuricea clavata</name>
    <name type="common">Red gorgonian</name>
    <name type="synonym">Violescent sea-whip</name>
    <dbReference type="NCBI Taxonomy" id="317549"/>
    <lineage>
        <taxon>Eukaryota</taxon>
        <taxon>Metazoa</taxon>
        <taxon>Cnidaria</taxon>
        <taxon>Anthozoa</taxon>
        <taxon>Octocorallia</taxon>
        <taxon>Malacalcyonacea</taxon>
        <taxon>Plexauridae</taxon>
        <taxon>Paramuricea</taxon>
    </lineage>
</organism>
<protein>
    <submittedName>
        <fullName evidence="1">Uncharacterized protein</fullName>
    </submittedName>
</protein>
<proteinExistence type="predicted"/>
<reference evidence="1" key="1">
    <citation type="submission" date="2020-04" db="EMBL/GenBank/DDBJ databases">
        <authorList>
            <person name="Alioto T."/>
            <person name="Alioto T."/>
            <person name="Gomez Garrido J."/>
        </authorList>
    </citation>
    <scope>NUCLEOTIDE SEQUENCE</scope>
    <source>
        <strain evidence="1">A484AB</strain>
    </source>
</reference>
<dbReference type="InterPro" id="IPR008042">
    <property type="entry name" value="Retrotrans_Pao"/>
</dbReference>
<dbReference type="PANTHER" id="PTHR47331">
    <property type="entry name" value="PHD-TYPE DOMAIN-CONTAINING PROTEIN"/>
    <property type="match status" value="1"/>
</dbReference>
<gene>
    <name evidence="1" type="ORF">PACLA_8A022281</name>
</gene>